<organism evidence="3 4">
    <name type="scientific">Chitinophaga arvensicola</name>
    <dbReference type="NCBI Taxonomy" id="29529"/>
    <lineage>
        <taxon>Bacteria</taxon>
        <taxon>Pseudomonadati</taxon>
        <taxon>Bacteroidota</taxon>
        <taxon>Chitinophagia</taxon>
        <taxon>Chitinophagales</taxon>
        <taxon>Chitinophagaceae</taxon>
        <taxon>Chitinophaga</taxon>
    </lineage>
</organism>
<name>A0A1I0SCZ5_9BACT</name>
<keyword evidence="1" id="KW-0812">Transmembrane</keyword>
<feature type="transmembrane region" description="Helical" evidence="1">
    <location>
        <begin position="12"/>
        <end position="36"/>
    </location>
</feature>
<dbReference type="AlphaFoldDB" id="A0A1I0SCZ5"/>
<keyword evidence="1" id="KW-0472">Membrane</keyword>
<keyword evidence="1" id="KW-1133">Transmembrane helix</keyword>
<keyword evidence="4" id="KW-1185">Reference proteome</keyword>
<evidence type="ECO:0000313" key="4">
    <source>
        <dbReference type="Proteomes" id="UP000199310"/>
    </source>
</evidence>
<dbReference type="InterPro" id="IPR002881">
    <property type="entry name" value="DUF58"/>
</dbReference>
<dbReference type="OrthoDB" id="845740at2"/>
<dbReference type="EMBL" id="FOJG01000002">
    <property type="protein sequence ID" value="SEW55417.1"/>
    <property type="molecule type" value="Genomic_DNA"/>
</dbReference>
<dbReference type="Pfam" id="PF01882">
    <property type="entry name" value="DUF58"/>
    <property type="match status" value="1"/>
</dbReference>
<sequence length="450" mass="52092">MSATVKNNFFQILFFTNRFYFLLGGNVLLFIISFFLPHIYNIAIIAFIVLVGLMVLDMVLLLLRPSTIVSMERKTSSRFSNGDDNEVLLDFHSRYPFPVFVSVIDEVPFQFQERNFLLTEKVPAGGAHQFRYVLRPVERGVYNFGYSNVFIKSALGIISRRFVFDNEQAVSVYPSYLQLRHYELYSYMNRLNELGVHKRRVIGHSMEFDHIKPYTKGDDVRLLNWKATARSGNLMVNNFVEERSQQVYSVIDKGRTMKMPFNGLSLLDYAINASLVFSNVAVNKGDKAGLVTFTENKVDVLPASNKKIQVNKILESLYAQETLWQESDYEALSVQLRSNLSTRSLLMLYTNFESMSSLQRQLPFLRRLARYHLVLVVFFENTELKKVTEQTVFDVEGIYKQTIAQKFAYDKKLIVKELAKYGIMSLLSPPEQLTLNVVNKYLELKSRMLI</sequence>
<evidence type="ECO:0000313" key="3">
    <source>
        <dbReference type="EMBL" id="SEW55417.1"/>
    </source>
</evidence>
<dbReference type="PANTHER" id="PTHR33608">
    <property type="entry name" value="BLL2464 PROTEIN"/>
    <property type="match status" value="1"/>
</dbReference>
<reference evidence="4" key="1">
    <citation type="submission" date="2016-10" db="EMBL/GenBank/DDBJ databases">
        <authorList>
            <person name="Varghese N."/>
            <person name="Submissions S."/>
        </authorList>
    </citation>
    <scope>NUCLEOTIDE SEQUENCE [LARGE SCALE GENOMIC DNA]</scope>
    <source>
        <strain evidence="4">DSM 3695</strain>
    </source>
</reference>
<feature type="transmembrane region" description="Helical" evidence="1">
    <location>
        <begin position="42"/>
        <end position="63"/>
    </location>
</feature>
<dbReference type="RefSeq" id="WP_089903041.1">
    <property type="nucleotide sequence ID" value="NZ_FOJG01000002.1"/>
</dbReference>
<dbReference type="Proteomes" id="UP000199310">
    <property type="component" value="Unassembled WGS sequence"/>
</dbReference>
<dbReference type="STRING" id="29529.SAMN04488122_6384"/>
<dbReference type="PANTHER" id="PTHR33608:SF3">
    <property type="entry name" value="SLR2013 PROTEIN"/>
    <property type="match status" value="1"/>
</dbReference>
<protein>
    <submittedName>
        <fullName evidence="3">Uncharacterized conserved protein, DUF58 family, contains vWF domain</fullName>
    </submittedName>
</protein>
<evidence type="ECO:0000256" key="1">
    <source>
        <dbReference type="SAM" id="Phobius"/>
    </source>
</evidence>
<gene>
    <name evidence="3" type="ORF">SAMN04488122_6384</name>
</gene>
<evidence type="ECO:0000259" key="2">
    <source>
        <dbReference type="Pfam" id="PF01882"/>
    </source>
</evidence>
<proteinExistence type="predicted"/>
<accession>A0A1I0SCZ5</accession>
<feature type="domain" description="DUF58" evidence="2">
    <location>
        <begin position="212"/>
        <end position="394"/>
    </location>
</feature>